<protein>
    <submittedName>
        <fullName evidence="2">Uncharacterized protein</fullName>
    </submittedName>
</protein>
<organism evidence="2 3">
    <name type="scientific">Deinandra increscens subsp. villosa</name>
    <dbReference type="NCBI Taxonomy" id="3103831"/>
    <lineage>
        <taxon>Eukaryota</taxon>
        <taxon>Viridiplantae</taxon>
        <taxon>Streptophyta</taxon>
        <taxon>Embryophyta</taxon>
        <taxon>Tracheophyta</taxon>
        <taxon>Spermatophyta</taxon>
        <taxon>Magnoliopsida</taxon>
        <taxon>eudicotyledons</taxon>
        <taxon>Gunneridae</taxon>
        <taxon>Pentapetalae</taxon>
        <taxon>asterids</taxon>
        <taxon>campanulids</taxon>
        <taxon>Asterales</taxon>
        <taxon>Asteraceae</taxon>
        <taxon>Asteroideae</taxon>
        <taxon>Heliantheae alliance</taxon>
        <taxon>Madieae</taxon>
        <taxon>Madiinae</taxon>
        <taxon>Deinandra</taxon>
    </lineage>
</organism>
<gene>
    <name evidence="2" type="ORF">SSX86_028291</name>
</gene>
<accession>A0AAP0CAI8</accession>
<evidence type="ECO:0000256" key="1">
    <source>
        <dbReference type="ARBA" id="ARBA00009861"/>
    </source>
</evidence>
<dbReference type="InterPro" id="IPR050898">
    <property type="entry name" value="Plant_acyltransferase"/>
</dbReference>
<dbReference type="AlphaFoldDB" id="A0AAP0CAI8"/>
<comment type="caution">
    <text evidence="2">The sequence shown here is derived from an EMBL/GenBank/DDBJ whole genome shotgun (WGS) entry which is preliminary data.</text>
</comment>
<proteinExistence type="inferred from homology"/>
<name>A0AAP0CAI8_9ASTR</name>
<evidence type="ECO:0000313" key="3">
    <source>
        <dbReference type="Proteomes" id="UP001408789"/>
    </source>
</evidence>
<dbReference type="EMBL" id="JBCNJP010000027">
    <property type="protein sequence ID" value="KAK9051663.1"/>
    <property type="molecule type" value="Genomic_DNA"/>
</dbReference>
<evidence type="ECO:0000313" key="2">
    <source>
        <dbReference type="EMBL" id="KAK9051663.1"/>
    </source>
</evidence>
<dbReference type="PANTHER" id="PTHR31147:SF33">
    <property type="entry name" value="N-HYDROXYCINNAMOYL_BENZOYLTRANSFERASE, PUTATIVE-RELATED"/>
    <property type="match status" value="1"/>
</dbReference>
<dbReference type="InterPro" id="IPR023213">
    <property type="entry name" value="CAT-like_dom_sf"/>
</dbReference>
<dbReference type="Gene3D" id="3.30.559.10">
    <property type="entry name" value="Chloramphenicol acetyltransferase-like domain"/>
    <property type="match status" value="2"/>
</dbReference>
<dbReference type="Proteomes" id="UP001408789">
    <property type="component" value="Unassembled WGS sequence"/>
</dbReference>
<reference evidence="2 3" key="1">
    <citation type="submission" date="2024-04" db="EMBL/GenBank/DDBJ databases">
        <title>The reference genome of an endangered Asteraceae, Deinandra increscens subsp. villosa, native to the Central Coast of California.</title>
        <authorList>
            <person name="Guilliams M."/>
            <person name="Hasenstab-Lehman K."/>
            <person name="Meyer R."/>
            <person name="Mcevoy S."/>
        </authorList>
    </citation>
    <scope>NUCLEOTIDE SEQUENCE [LARGE SCALE GENOMIC DNA]</scope>
    <source>
        <tissue evidence="2">Leaf</tissue>
    </source>
</reference>
<dbReference type="PANTHER" id="PTHR31147">
    <property type="entry name" value="ACYL TRANSFERASE 4"/>
    <property type="match status" value="1"/>
</dbReference>
<comment type="similarity">
    <text evidence="1">Belongs to the plant acyltransferase family.</text>
</comment>
<sequence>MAVEISPPTTVYPSHPPFTADHTLPLSHLDTDRNMNVPFRYVRAYAPAANHHQHTDPFDVITAALSTALVKYYPYTGSLRRRDGDGRFELHCAVGGGVPVIPATVNFPLSSVNYLDDADEEFIELLVPNPDQKTLLTDLLILQVTRFSCGGYTLGASVHHVLCDGLGATLFFNAVAELARGAVQCSVEPVWERSKLLGPREPALVEFPMVDFLSLDKDFVPYTELNEKVVRECVHVTDERLDRFKIFLQQKSGLSFTTFEALGAFLWQARVKASKIPRDEEVKYAYAVNIRRVVKPALPPGYWGNGCVPMYIRITAGELIDKPIWETAELIKKSKRNVSEEYVRSFIDFQELNYKKGINAGRNVSAFTDWRHLGHSTVDFGWGGPVTVLPLSRNLIGSVEPCFFLPYSEASQGKKDGFKVLLYLRAKASQGKKDGFKVLLYLRAKAVVSFREEMNKFDNMEYV</sequence>
<keyword evidence="3" id="KW-1185">Reference proteome</keyword>
<dbReference type="Pfam" id="PF02458">
    <property type="entry name" value="Transferase"/>
    <property type="match status" value="1"/>
</dbReference>